<dbReference type="PANTHER" id="PTHR42648">
    <property type="entry name" value="TRANSPOSASE, PUTATIVE-RELATED"/>
    <property type="match status" value="1"/>
</dbReference>
<dbReference type="PANTHER" id="PTHR42648:SF28">
    <property type="entry name" value="TRANSPOSON-ENCODED PROTEIN WITH RIBONUCLEASE H-LIKE AND RETROVIRUS ZINC FINGER-LIKE DOMAINS"/>
    <property type="match status" value="1"/>
</dbReference>
<keyword evidence="3" id="KW-1185">Reference proteome</keyword>
<dbReference type="InterPro" id="IPR001584">
    <property type="entry name" value="Integrase_cat-core"/>
</dbReference>
<evidence type="ECO:0000313" key="3">
    <source>
        <dbReference type="Proteomes" id="UP001054821"/>
    </source>
</evidence>
<dbReference type="Proteomes" id="UP001054821">
    <property type="component" value="Chromosome 3"/>
</dbReference>
<dbReference type="InterPro" id="IPR039537">
    <property type="entry name" value="Retrotran_Ty1/copia-like"/>
</dbReference>
<evidence type="ECO:0000313" key="2">
    <source>
        <dbReference type="EMBL" id="KAI5337042.1"/>
    </source>
</evidence>
<protein>
    <recommendedName>
        <fullName evidence="1">Integrase catalytic domain-containing protein</fullName>
    </recommendedName>
</protein>
<feature type="domain" description="Integrase catalytic" evidence="1">
    <location>
        <begin position="1"/>
        <end position="111"/>
    </location>
</feature>
<reference evidence="2 3" key="1">
    <citation type="journal article" date="2022" name="G3 (Bethesda)">
        <title>Whole-genome sequence and methylome profiling of the almond [Prunus dulcis (Mill.) D.A. Webb] cultivar 'Nonpareil'.</title>
        <authorList>
            <person name="D'Amico-Willman K.M."/>
            <person name="Ouma W.Z."/>
            <person name="Meulia T."/>
            <person name="Sideli G.M."/>
            <person name="Gradziel T.M."/>
            <person name="Fresnedo-Ramirez J."/>
        </authorList>
    </citation>
    <scope>NUCLEOTIDE SEQUENCE [LARGE SCALE GENOMIC DNA]</scope>
    <source>
        <strain evidence="2">Clone GOH B32 T37-40</strain>
    </source>
</reference>
<organism evidence="2 3">
    <name type="scientific">Prunus dulcis</name>
    <name type="common">Almond</name>
    <name type="synonym">Amygdalus dulcis</name>
    <dbReference type="NCBI Taxonomy" id="3755"/>
    <lineage>
        <taxon>Eukaryota</taxon>
        <taxon>Viridiplantae</taxon>
        <taxon>Streptophyta</taxon>
        <taxon>Embryophyta</taxon>
        <taxon>Tracheophyta</taxon>
        <taxon>Spermatophyta</taxon>
        <taxon>Magnoliopsida</taxon>
        <taxon>eudicotyledons</taxon>
        <taxon>Gunneridae</taxon>
        <taxon>Pentapetalae</taxon>
        <taxon>rosids</taxon>
        <taxon>fabids</taxon>
        <taxon>Rosales</taxon>
        <taxon>Rosaceae</taxon>
        <taxon>Amygdaloideae</taxon>
        <taxon>Amygdaleae</taxon>
        <taxon>Prunus</taxon>
    </lineage>
</organism>
<sequence length="111" mass="13255">MKLWKDMYFITLIDDFSRFYYLCLIPTTSSAFEAFKVFKIEVANQLELKIKVLRFDMGGEYYEKYVEQGKYPSPLALYLQDYGIVSQYTNPGTPQENRVYERRNKTLKDMV</sequence>
<dbReference type="InterPro" id="IPR036397">
    <property type="entry name" value="RNaseH_sf"/>
</dbReference>
<dbReference type="PROSITE" id="PS50994">
    <property type="entry name" value="INTEGRASE"/>
    <property type="match status" value="1"/>
</dbReference>
<dbReference type="SUPFAM" id="SSF53098">
    <property type="entry name" value="Ribonuclease H-like"/>
    <property type="match status" value="1"/>
</dbReference>
<gene>
    <name evidence="2" type="ORF">L3X38_016311</name>
</gene>
<dbReference type="Gene3D" id="3.30.420.10">
    <property type="entry name" value="Ribonuclease H-like superfamily/Ribonuclease H"/>
    <property type="match status" value="1"/>
</dbReference>
<dbReference type="EMBL" id="JAJFAZ020000003">
    <property type="protein sequence ID" value="KAI5337042.1"/>
    <property type="molecule type" value="Genomic_DNA"/>
</dbReference>
<evidence type="ECO:0000259" key="1">
    <source>
        <dbReference type="PROSITE" id="PS50994"/>
    </source>
</evidence>
<accession>A0AAD4Z834</accession>
<dbReference type="AlphaFoldDB" id="A0AAD4Z834"/>
<proteinExistence type="predicted"/>
<name>A0AAD4Z834_PRUDU</name>
<dbReference type="GO" id="GO:0015074">
    <property type="term" value="P:DNA integration"/>
    <property type="evidence" value="ECO:0007669"/>
    <property type="project" value="InterPro"/>
</dbReference>
<dbReference type="InterPro" id="IPR012337">
    <property type="entry name" value="RNaseH-like_sf"/>
</dbReference>
<dbReference type="GO" id="GO:0003676">
    <property type="term" value="F:nucleic acid binding"/>
    <property type="evidence" value="ECO:0007669"/>
    <property type="project" value="InterPro"/>
</dbReference>
<comment type="caution">
    <text evidence="2">The sequence shown here is derived from an EMBL/GenBank/DDBJ whole genome shotgun (WGS) entry which is preliminary data.</text>
</comment>